<accession>A0A2H1WVL3</accession>
<protein>
    <submittedName>
        <fullName evidence="1">SFRICE_007840</fullName>
    </submittedName>
</protein>
<dbReference type="EMBL" id="ODYU01011347">
    <property type="protein sequence ID" value="SOQ57037.1"/>
    <property type="molecule type" value="Genomic_DNA"/>
</dbReference>
<evidence type="ECO:0000313" key="1">
    <source>
        <dbReference type="EMBL" id="SOQ57037.1"/>
    </source>
</evidence>
<reference evidence="1" key="1">
    <citation type="submission" date="2016-07" db="EMBL/GenBank/DDBJ databases">
        <authorList>
            <person name="Bretaudeau A."/>
        </authorList>
    </citation>
    <scope>NUCLEOTIDE SEQUENCE</scope>
    <source>
        <strain evidence="1">Rice</strain>
        <tissue evidence="1">Whole body</tissue>
    </source>
</reference>
<proteinExistence type="predicted"/>
<sequence>MGRLDWSDTMTLQNTDVKQRLRCVSEVTGDPITAFQSSQFLILQKSLNSLPPKGQQSTYNASGISGSQAAAIAYHQSNDGVFCSFFSSRSNTLERAPSFADR</sequence>
<gene>
    <name evidence="1" type="ORF">SFRICE_007840</name>
</gene>
<name>A0A2H1WVL3_SPOFR</name>
<organism evidence="1">
    <name type="scientific">Spodoptera frugiperda</name>
    <name type="common">Fall armyworm</name>
    <dbReference type="NCBI Taxonomy" id="7108"/>
    <lineage>
        <taxon>Eukaryota</taxon>
        <taxon>Metazoa</taxon>
        <taxon>Ecdysozoa</taxon>
        <taxon>Arthropoda</taxon>
        <taxon>Hexapoda</taxon>
        <taxon>Insecta</taxon>
        <taxon>Pterygota</taxon>
        <taxon>Neoptera</taxon>
        <taxon>Endopterygota</taxon>
        <taxon>Lepidoptera</taxon>
        <taxon>Glossata</taxon>
        <taxon>Ditrysia</taxon>
        <taxon>Noctuoidea</taxon>
        <taxon>Noctuidae</taxon>
        <taxon>Amphipyrinae</taxon>
        <taxon>Spodoptera</taxon>
    </lineage>
</organism>
<dbReference type="AlphaFoldDB" id="A0A2H1WVL3"/>